<keyword evidence="9" id="KW-1185">Reference proteome</keyword>
<dbReference type="CDD" id="cd07995">
    <property type="entry name" value="TPK"/>
    <property type="match status" value="1"/>
</dbReference>
<dbReference type="InterPro" id="IPR053149">
    <property type="entry name" value="TPK"/>
</dbReference>
<proteinExistence type="predicted"/>
<dbReference type="GO" id="GO:0004788">
    <property type="term" value="F:thiamine diphosphokinase activity"/>
    <property type="evidence" value="ECO:0007669"/>
    <property type="project" value="UniProtKB-UniRule"/>
</dbReference>
<dbReference type="InterPro" id="IPR036759">
    <property type="entry name" value="TPK_catalytic_sf"/>
</dbReference>
<keyword evidence="1" id="KW-0808">Transferase</keyword>
<evidence type="ECO:0000256" key="5">
    <source>
        <dbReference type="NCBIfam" id="TIGR01378"/>
    </source>
</evidence>
<dbReference type="Gene3D" id="3.40.50.10240">
    <property type="entry name" value="Thiamin pyrophosphokinase, catalytic domain"/>
    <property type="match status" value="1"/>
</dbReference>
<evidence type="ECO:0000313" key="9">
    <source>
        <dbReference type="Proteomes" id="UP000192738"/>
    </source>
</evidence>
<keyword evidence="4" id="KW-0067">ATP-binding</keyword>
<dbReference type="OrthoDB" id="1678571at2"/>
<reference evidence="8 9" key="1">
    <citation type="submission" date="2017-04" db="EMBL/GenBank/DDBJ databases">
        <authorList>
            <person name="Afonso C.L."/>
            <person name="Miller P.J."/>
            <person name="Scott M.A."/>
            <person name="Spackman E."/>
            <person name="Goraichik I."/>
            <person name="Dimitrov K.M."/>
            <person name="Suarez D.L."/>
            <person name="Swayne D.E."/>
        </authorList>
    </citation>
    <scope>NUCLEOTIDE SEQUENCE [LARGE SCALE GENOMIC DNA]</scope>
    <source>
        <strain evidence="8 9">DSM 5090</strain>
    </source>
</reference>
<dbReference type="PANTHER" id="PTHR41299:SF1">
    <property type="entry name" value="THIAMINE PYROPHOSPHOKINASE"/>
    <property type="match status" value="1"/>
</dbReference>
<dbReference type="SUPFAM" id="SSF63862">
    <property type="entry name" value="Thiamin pyrophosphokinase, substrate-binding domain"/>
    <property type="match status" value="1"/>
</dbReference>
<evidence type="ECO:0000256" key="2">
    <source>
        <dbReference type="ARBA" id="ARBA00022741"/>
    </source>
</evidence>
<sequence>MGHSLKLPQAQLTFRKPLPEATLLMTAGGRPPENKWILKIAKGFPVWCIDSGIQICRQTGITPARIIGDGDSASPEAWAWGKSLGVPVEVYPEDKDYTDLQLALLRAKEMYGTATAIVSGVWGGRFDHAFSNIQSLAGWEALGVKGIAADESEVLLFLSDQDTVRIKAEVMPDIISLISLSNCCLGVTIDGVRWPLQKAELQRNLPYAISNQPLAGCQEVSVSVDEGLLGVYLQWRQEK</sequence>
<dbReference type="GO" id="GO:0009229">
    <property type="term" value="P:thiamine diphosphate biosynthetic process"/>
    <property type="evidence" value="ECO:0007669"/>
    <property type="project" value="InterPro"/>
</dbReference>
<dbReference type="InterPro" id="IPR007371">
    <property type="entry name" value="TPK_catalytic"/>
</dbReference>
<dbReference type="InterPro" id="IPR007373">
    <property type="entry name" value="Thiamin_PyroPKinase_B1-bd"/>
</dbReference>
<evidence type="ECO:0000259" key="6">
    <source>
        <dbReference type="Pfam" id="PF04263"/>
    </source>
</evidence>
<dbReference type="NCBIfam" id="TIGR01378">
    <property type="entry name" value="thi_PPkinase"/>
    <property type="match status" value="1"/>
</dbReference>
<dbReference type="AlphaFoldDB" id="A0A1W2E6Q4"/>
<dbReference type="STRING" id="112901.SAMN04488500_12158"/>
<dbReference type="GO" id="GO:0005524">
    <property type="term" value="F:ATP binding"/>
    <property type="evidence" value="ECO:0007669"/>
    <property type="project" value="UniProtKB-KW"/>
</dbReference>
<dbReference type="GO" id="GO:0016301">
    <property type="term" value="F:kinase activity"/>
    <property type="evidence" value="ECO:0007669"/>
    <property type="project" value="UniProtKB-KW"/>
</dbReference>
<feature type="domain" description="Thiamin pyrophosphokinase catalytic" evidence="6">
    <location>
        <begin position="47"/>
        <end position="139"/>
    </location>
</feature>
<dbReference type="GO" id="GO:0030975">
    <property type="term" value="F:thiamine binding"/>
    <property type="evidence" value="ECO:0007669"/>
    <property type="project" value="InterPro"/>
</dbReference>
<organism evidence="8 9">
    <name type="scientific">Sporomusa malonica</name>
    <dbReference type="NCBI Taxonomy" id="112901"/>
    <lineage>
        <taxon>Bacteria</taxon>
        <taxon>Bacillati</taxon>
        <taxon>Bacillota</taxon>
        <taxon>Negativicutes</taxon>
        <taxon>Selenomonadales</taxon>
        <taxon>Sporomusaceae</taxon>
        <taxon>Sporomusa</taxon>
    </lineage>
</organism>
<dbReference type="SUPFAM" id="SSF63999">
    <property type="entry name" value="Thiamin pyrophosphokinase, catalytic domain"/>
    <property type="match status" value="1"/>
</dbReference>
<evidence type="ECO:0000256" key="1">
    <source>
        <dbReference type="ARBA" id="ARBA00022679"/>
    </source>
</evidence>
<accession>A0A1W2E6Q4</accession>
<keyword evidence="2" id="KW-0547">Nucleotide-binding</keyword>
<dbReference type="EMBL" id="FWXI01000021">
    <property type="protein sequence ID" value="SMD05463.1"/>
    <property type="molecule type" value="Genomic_DNA"/>
</dbReference>
<evidence type="ECO:0000256" key="4">
    <source>
        <dbReference type="ARBA" id="ARBA00022840"/>
    </source>
</evidence>
<evidence type="ECO:0000259" key="7">
    <source>
        <dbReference type="Pfam" id="PF04265"/>
    </source>
</evidence>
<name>A0A1W2E6Q4_9FIRM</name>
<dbReference type="InterPro" id="IPR006282">
    <property type="entry name" value="Thi_PPkinase"/>
</dbReference>
<evidence type="ECO:0000313" key="8">
    <source>
        <dbReference type="EMBL" id="SMD05463.1"/>
    </source>
</evidence>
<dbReference type="PANTHER" id="PTHR41299">
    <property type="entry name" value="THIAMINE PYROPHOSPHOKINASE"/>
    <property type="match status" value="1"/>
</dbReference>
<keyword evidence="3 8" id="KW-0418">Kinase</keyword>
<dbReference type="EC" id="2.7.6.2" evidence="5"/>
<dbReference type="RefSeq" id="WP_084577623.1">
    <property type="nucleotide sequence ID" value="NZ_CP155572.1"/>
</dbReference>
<dbReference type="Pfam" id="PF04265">
    <property type="entry name" value="TPK_B1_binding"/>
    <property type="match status" value="1"/>
</dbReference>
<dbReference type="InterPro" id="IPR036371">
    <property type="entry name" value="TPK_B1-bd_sf"/>
</dbReference>
<gene>
    <name evidence="8" type="ORF">SAMN04488500_12158</name>
</gene>
<dbReference type="GO" id="GO:0006772">
    <property type="term" value="P:thiamine metabolic process"/>
    <property type="evidence" value="ECO:0007669"/>
    <property type="project" value="UniProtKB-UniRule"/>
</dbReference>
<feature type="domain" description="Thiamin pyrophosphokinase thiamin-binding" evidence="7">
    <location>
        <begin position="164"/>
        <end position="229"/>
    </location>
</feature>
<protein>
    <recommendedName>
        <fullName evidence="5">Thiamine diphosphokinase</fullName>
        <ecNumber evidence="5">2.7.6.2</ecNumber>
    </recommendedName>
</protein>
<evidence type="ECO:0000256" key="3">
    <source>
        <dbReference type="ARBA" id="ARBA00022777"/>
    </source>
</evidence>
<dbReference type="Proteomes" id="UP000192738">
    <property type="component" value="Unassembled WGS sequence"/>
</dbReference>
<dbReference type="Pfam" id="PF04263">
    <property type="entry name" value="TPK_catalytic"/>
    <property type="match status" value="1"/>
</dbReference>